<dbReference type="OrthoDB" id="5869235at2759"/>
<gene>
    <name evidence="2" type="ORF">GPUH_LOCUS20888</name>
</gene>
<dbReference type="AlphaFoldDB" id="A0A183EIU7"/>
<dbReference type="EMBL" id="UYRT01091373">
    <property type="protein sequence ID" value="VDN37037.1"/>
    <property type="molecule type" value="Genomic_DNA"/>
</dbReference>
<keyword evidence="3" id="KW-1185">Reference proteome</keyword>
<dbReference type="WBParaSite" id="GPUH_0002091301-mRNA-1">
    <property type="protein sequence ID" value="GPUH_0002091301-mRNA-1"/>
    <property type="gene ID" value="GPUH_0002091301"/>
</dbReference>
<proteinExistence type="predicted"/>
<reference evidence="4" key="1">
    <citation type="submission" date="2016-06" db="UniProtKB">
        <authorList>
            <consortium name="WormBaseParasite"/>
        </authorList>
    </citation>
    <scope>IDENTIFICATION</scope>
</reference>
<sequence>MERIDFSRKRMYKQDTGKRRPIIREQSINRPESVLQLARKFAEASAAQDKRIHISNRKLAVNGGQNLTIATTATSCSGPTSPARTGGDNLVISTTINKKPGGIACLCFACIIYYFKACRRFAKLPQHLQFQD</sequence>
<evidence type="ECO:0000256" key="1">
    <source>
        <dbReference type="SAM" id="MobiDB-lite"/>
    </source>
</evidence>
<evidence type="ECO:0000313" key="3">
    <source>
        <dbReference type="Proteomes" id="UP000271098"/>
    </source>
</evidence>
<evidence type="ECO:0000313" key="2">
    <source>
        <dbReference type="EMBL" id="VDN37037.1"/>
    </source>
</evidence>
<evidence type="ECO:0000313" key="4">
    <source>
        <dbReference type="WBParaSite" id="GPUH_0002091301-mRNA-1"/>
    </source>
</evidence>
<dbReference type="Proteomes" id="UP000271098">
    <property type="component" value="Unassembled WGS sequence"/>
</dbReference>
<feature type="region of interest" description="Disordered" evidence="1">
    <location>
        <begin position="1"/>
        <end position="21"/>
    </location>
</feature>
<protein>
    <submittedName>
        <fullName evidence="2 4">Uncharacterized protein</fullName>
    </submittedName>
</protein>
<feature type="compositionally biased region" description="Basic and acidic residues" evidence="1">
    <location>
        <begin position="1"/>
        <end position="18"/>
    </location>
</feature>
<organism evidence="4">
    <name type="scientific">Gongylonema pulchrum</name>
    <dbReference type="NCBI Taxonomy" id="637853"/>
    <lineage>
        <taxon>Eukaryota</taxon>
        <taxon>Metazoa</taxon>
        <taxon>Ecdysozoa</taxon>
        <taxon>Nematoda</taxon>
        <taxon>Chromadorea</taxon>
        <taxon>Rhabditida</taxon>
        <taxon>Spirurina</taxon>
        <taxon>Spiruromorpha</taxon>
        <taxon>Spiruroidea</taxon>
        <taxon>Gongylonematidae</taxon>
        <taxon>Gongylonema</taxon>
    </lineage>
</organism>
<accession>A0A183EIU7</accession>
<name>A0A183EIU7_9BILA</name>
<reference evidence="2 3" key="2">
    <citation type="submission" date="2018-11" db="EMBL/GenBank/DDBJ databases">
        <authorList>
            <consortium name="Pathogen Informatics"/>
        </authorList>
    </citation>
    <scope>NUCLEOTIDE SEQUENCE [LARGE SCALE GENOMIC DNA]</scope>
</reference>